<sequence>MGDNLEKAGFVLKYDNLKNLLECELTPLMDILLKISYISVNFANTASIIKNITINETHEVEEFLDIVFDMRKVADKLEDIIEYRSDILFKVIKSGIFDAKNILEKK</sequence>
<organism evidence="1 2">
    <name type="scientific">Caloramator fervidus</name>
    <dbReference type="NCBI Taxonomy" id="29344"/>
    <lineage>
        <taxon>Bacteria</taxon>
        <taxon>Bacillati</taxon>
        <taxon>Bacillota</taxon>
        <taxon>Clostridia</taxon>
        <taxon>Eubacteriales</taxon>
        <taxon>Clostridiaceae</taxon>
        <taxon>Caloramator</taxon>
    </lineage>
</organism>
<evidence type="ECO:0008006" key="3">
    <source>
        <dbReference type="Google" id="ProtNLM"/>
    </source>
</evidence>
<dbReference type="Proteomes" id="UP000242850">
    <property type="component" value="Unassembled WGS sequence"/>
</dbReference>
<evidence type="ECO:0000313" key="1">
    <source>
        <dbReference type="EMBL" id="SEF38647.1"/>
    </source>
</evidence>
<gene>
    <name evidence="1" type="ORF">SAMN05660865_00042</name>
</gene>
<dbReference type="EMBL" id="FNUK01000001">
    <property type="protein sequence ID" value="SEF38647.1"/>
    <property type="molecule type" value="Genomic_DNA"/>
</dbReference>
<name>A0A1H5RM83_9CLOT</name>
<dbReference type="OrthoDB" id="1954125at2"/>
<reference evidence="2" key="1">
    <citation type="submission" date="2016-10" db="EMBL/GenBank/DDBJ databases">
        <authorList>
            <person name="Varghese N."/>
            <person name="Submissions S."/>
        </authorList>
    </citation>
    <scope>NUCLEOTIDE SEQUENCE [LARGE SCALE GENOMIC DNA]</scope>
    <source>
        <strain evidence="2">DSM 5463</strain>
    </source>
</reference>
<evidence type="ECO:0000313" key="2">
    <source>
        <dbReference type="Proteomes" id="UP000242850"/>
    </source>
</evidence>
<proteinExistence type="predicted"/>
<keyword evidence="2" id="KW-1185">Reference proteome</keyword>
<dbReference type="AlphaFoldDB" id="A0A1H5RM83"/>
<protein>
    <recommendedName>
        <fullName evidence="3">PhoU domain-containing protein</fullName>
    </recommendedName>
</protein>
<dbReference type="RefSeq" id="WP_103895077.1">
    <property type="nucleotide sequence ID" value="NZ_FNUK01000001.1"/>
</dbReference>
<accession>A0A1H5RM83</accession>